<organism evidence="1 2">
    <name type="scientific">Ruegeria meonggei</name>
    <dbReference type="NCBI Taxonomy" id="1446476"/>
    <lineage>
        <taxon>Bacteria</taxon>
        <taxon>Pseudomonadati</taxon>
        <taxon>Pseudomonadota</taxon>
        <taxon>Alphaproteobacteria</taxon>
        <taxon>Rhodobacterales</taxon>
        <taxon>Roseobacteraceae</taxon>
        <taxon>Ruegeria</taxon>
    </lineage>
</organism>
<dbReference type="AlphaFoldDB" id="A0A1X6YAL7"/>
<gene>
    <name evidence="1" type="ORF">RUM8411_00414</name>
</gene>
<protein>
    <recommendedName>
        <fullName evidence="3">CENP-V/GFA domain-containing protein</fullName>
    </recommendedName>
</protein>
<name>A0A1X6YAL7_9RHOB</name>
<accession>A0A1X6YAL7</accession>
<proteinExistence type="predicted"/>
<evidence type="ECO:0000313" key="1">
    <source>
        <dbReference type="EMBL" id="SLN15277.1"/>
    </source>
</evidence>
<sequence>MRRNAAKDTAFSCDCGSLHGRVTARGANTGTRVVCYCRDCRAGQLYFGQPDPTPDPVEILQMAPEEIKIDGGAEHLALMQLSPRGMLRWYARCCNAPIATTSRTPKFPFAGFIVQRMPDTSGLGPITTRGFVPQPSGKQSHEKLGPAIYGMLTRVAKSRLSGSWKETPFFDAETGDPVATPTILSKIERAALYP</sequence>
<dbReference type="Pfam" id="PF19648">
    <property type="entry name" value="DUF6151"/>
    <property type="match status" value="1"/>
</dbReference>
<dbReference type="OrthoDB" id="5500342at2"/>
<dbReference type="Gene3D" id="3.90.1590.10">
    <property type="entry name" value="glutathione-dependent formaldehyde- activating enzyme (gfa)"/>
    <property type="match status" value="1"/>
</dbReference>
<dbReference type="RefSeq" id="WP_085820949.1">
    <property type="nucleotide sequence ID" value="NZ_FWFP01000001.1"/>
</dbReference>
<dbReference type="InterPro" id="IPR046149">
    <property type="entry name" value="DUF6151"/>
</dbReference>
<evidence type="ECO:0008006" key="3">
    <source>
        <dbReference type="Google" id="ProtNLM"/>
    </source>
</evidence>
<keyword evidence="2" id="KW-1185">Reference proteome</keyword>
<dbReference type="EMBL" id="FWFP01000001">
    <property type="protein sequence ID" value="SLN15277.1"/>
    <property type="molecule type" value="Genomic_DNA"/>
</dbReference>
<evidence type="ECO:0000313" key="2">
    <source>
        <dbReference type="Proteomes" id="UP000193778"/>
    </source>
</evidence>
<dbReference type="Proteomes" id="UP000193778">
    <property type="component" value="Unassembled WGS sequence"/>
</dbReference>
<reference evidence="2" key="1">
    <citation type="submission" date="2017-03" db="EMBL/GenBank/DDBJ databases">
        <authorList>
            <person name="Rodrigo-Torres L."/>
            <person name="Arahal R.D."/>
            <person name="Lucena T."/>
        </authorList>
    </citation>
    <scope>NUCLEOTIDE SEQUENCE [LARGE SCALE GENOMIC DNA]</scope>
    <source>
        <strain evidence="2">CECT 8411</strain>
    </source>
</reference>